<keyword evidence="2" id="KW-0645">Protease</keyword>
<evidence type="ECO:0000256" key="3">
    <source>
        <dbReference type="ARBA" id="ARBA00022801"/>
    </source>
</evidence>
<gene>
    <name evidence="7" type="ORF">AAG747_00015</name>
</gene>
<proteinExistence type="inferred from homology"/>
<keyword evidence="3" id="KW-0378">Hydrolase</keyword>
<name>A0AAW9RMV5_9BACT</name>
<dbReference type="InterPro" id="IPR013423">
    <property type="entry name" value="CHP02594"/>
</dbReference>
<dbReference type="Proteomes" id="UP001403385">
    <property type="component" value="Unassembled WGS sequence"/>
</dbReference>
<dbReference type="RefSeq" id="WP_346819056.1">
    <property type="nucleotide sequence ID" value="NZ_JBDKWZ010000001.1"/>
</dbReference>
<reference evidence="7 8" key="1">
    <citation type="submission" date="2024-04" db="EMBL/GenBank/DDBJ databases">
        <title>Novel genus in family Flammeovirgaceae.</title>
        <authorList>
            <person name="Nguyen T.H."/>
            <person name="Vuong T.Q."/>
            <person name="Le H."/>
            <person name="Kim S.-G."/>
        </authorList>
    </citation>
    <scope>NUCLEOTIDE SEQUENCE [LARGE SCALE GENOMIC DNA]</scope>
    <source>
        <strain evidence="7 8">JCM 23209</strain>
    </source>
</reference>
<keyword evidence="4" id="KW-0788">Thiol protease</keyword>
<accession>A0AAW9RMV5</accession>
<dbReference type="Pfam" id="PF00877">
    <property type="entry name" value="NLPC_P60"/>
    <property type="match status" value="1"/>
</dbReference>
<protein>
    <submittedName>
        <fullName evidence="7">TIGR02594 family protein</fullName>
    </submittedName>
</protein>
<evidence type="ECO:0000313" key="7">
    <source>
        <dbReference type="EMBL" id="MEN7546267.1"/>
    </source>
</evidence>
<dbReference type="EMBL" id="JBDKWZ010000001">
    <property type="protein sequence ID" value="MEN7546267.1"/>
    <property type="molecule type" value="Genomic_DNA"/>
</dbReference>
<dbReference type="GO" id="GO:0006508">
    <property type="term" value="P:proteolysis"/>
    <property type="evidence" value="ECO:0007669"/>
    <property type="project" value="UniProtKB-KW"/>
</dbReference>
<dbReference type="PROSITE" id="PS51935">
    <property type="entry name" value="NLPC_P60"/>
    <property type="match status" value="1"/>
</dbReference>
<evidence type="ECO:0000256" key="4">
    <source>
        <dbReference type="ARBA" id="ARBA00022807"/>
    </source>
</evidence>
<feature type="domain" description="NlpC/P60" evidence="6">
    <location>
        <begin position="1"/>
        <end position="138"/>
    </location>
</feature>
<dbReference type="GO" id="GO:0008234">
    <property type="term" value="F:cysteine-type peptidase activity"/>
    <property type="evidence" value="ECO:0007669"/>
    <property type="project" value="UniProtKB-KW"/>
</dbReference>
<evidence type="ECO:0000313" key="8">
    <source>
        <dbReference type="Proteomes" id="UP001403385"/>
    </source>
</evidence>
<evidence type="ECO:0000256" key="2">
    <source>
        <dbReference type="ARBA" id="ARBA00022670"/>
    </source>
</evidence>
<feature type="region of interest" description="Disordered" evidence="5">
    <location>
        <begin position="150"/>
        <end position="172"/>
    </location>
</feature>
<evidence type="ECO:0000256" key="5">
    <source>
        <dbReference type="SAM" id="MobiDB-lite"/>
    </source>
</evidence>
<dbReference type="InterPro" id="IPR000064">
    <property type="entry name" value="NLP_P60_dom"/>
</dbReference>
<dbReference type="NCBIfam" id="TIGR02594">
    <property type="entry name" value="TIGR02594 family protein"/>
    <property type="match status" value="1"/>
</dbReference>
<dbReference type="AlphaFoldDB" id="A0AAW9RMV5"/>
<evidence type="ECO:0000256" key="1">
    <source>
        <dbReference type="ARBA" id="ARBA00007074"/>
    </source>
</evidence>
<dbReference type="Pfam" id="PF01471">
    <property type="entry name" value="PG_binding_1"/>
    <property type="match status" value="1"/>
</dbReference>
<evidence type="ECO:0000259" key="6">
    <source>
        <dbReference type="PROSITE" id="PS51935"/>
    </source>
</evidence>
<dbReference type="InterPro" id="IPR038765">
    <property type="entry name" value="Papain-like_cys_pep_sf"/>
</dbReference>
<dbReference type="InterPro" id="IPR002477">
    <property type="entry name" value="Peptidoglycan-bd-like"/>
</dbReference>
<keyword evidence="8" id="KW-1185">Reference proteome</keyword>
<dbReference type="Gene3D" id="1.10.101.10">
    <property type="entry name" value="PGBD-like superfamily/PGBD"/>
    <property type="match status" value="1"/>
</dbReference>
<organism evidence="7 8">
    <name type="scientific">Rapidithrix thailandica</name>
    <dbReference type="NCBI Taxonomy" id="413964"/>
    <lineage>
        <taxon>Bacteria</taxon>
        <taxon>Pseudomonadati</taxon>
        <taxon>Bacteroidota</taxon>
        <taxon>Cytophagia</taxon>
        <taxon>Cytophagales</taxon>
        <taxon>Flammeovirgaceae</taxon>
        <taxon>Rapidithrix</taxon>
    </lineage>
</organism>
<dbReference type="Gene3D" id="3.90.1720.10">
    <property type="entry name" value="endopeptidase domain like (from Nostoc punctiforme)"/>
    <property type="match status" value="1"/>
</dbReference>
<dbReference type="InterPro" id="IPR036365">
    <property type="entry name" value="PGBD-like_sf"/>
</dbReference>
<dbReference type="SUPFAM" id="SSF54001">
    <property type="entry name" value="Cysteine proteinases"/>
    <property type="match status" value="1"/>
</dbReference>
<feature type="compositionally biased region" description="Pro residues" evidence="5">
    <location>
        <begin position="152"/>
        <end position="162"/>
    </location>
</feature>
<dbReference type="InterPro" id="IPR036366">
    <property type="entry name" value="PGBDSf"/>
</dbReference>
<dbReference type="SUPFAM" id="SSF47090">
    <property type="entry name" value="PGBD-like"/>
    <property type="match status" value="1"/>
</dbReference>
<comment type="similarity">
    <text evidence="1">Belongs to the peptidase C40 family.</text>
</comment>
<comment type="caution">
    <text evidence="7">The sequence shown here is derived from an EMBL/GenBank/DDBJ whole genome shotgun (WGS) entry which is preliminary data.</text>
</comment>
<sequence length="262" mass="28956">MRLLEIASAEIGTKEIPGAEHNARILQYAQEAGFDWVNSDETPWCSIFLNWAVQKAGLQASKDARAQSWMEVGEAIAQPELGDIVLFGSSSNSIYHVGIFMGYSKECHFVFTLGGNQGDQVDISKFAASQVQGFRRLIDDPSKIFEVEMNPPSVPQPTPSPETNPEETFPETPEEKEFHQPALETKILVIPTLKLKFGDKGVAVEDLQYSLNIAGFDCGKPDGIFGPGTARAIRDLQLQGKINPNGTYNKKTRKFLEHLLSK</sequence>